<dbReference type="Proteomes" id="UP000243459">
    <property type="component" value="Chromosome 9"/>
</dbReference>
<evidence type="ECO:0000313" key="1">
    <source>
        <dbReference type="EMBL" id="ONK58446.1"/>
    </source>
</evidence>
<name>A0A5P1EC07_ASPOF</name>
<dbReference type="AlphaFoldDB" id="A0A5P1EC07"/>
<dbReference type="EMBL" id="CM007389">
    <property type="protein sequence ID" value="ONK58446.1"/>
    <property type="molecule type" value="Genomic_DNA"/>
</dbReference>
<proteinExistence type="predicted"/>
<keyword evidence="2" id="KW-1185">Reference proteome</keyword>
<reference evidence="2" key="1">
    <citation type="journal article" date="2017" name="Nat. Commun.">
        <title>The asparagus genome sheds light on the origin and evolution of a young Y chromosome.</title>
        <authorList>
            <person name="Harkess A."/>
            <person name="Zhou J."/>
            <person name="Xu C."/>
            <person name="Bowers J.E."/>
            <person name="Van der Hulst R."/>
            <person name="Ayyampalayam S."/>
            <person name="Mercati F."/>
            <person name="Riccardi P."/>
            <person name="McKain M.R."/>
            <person name="Kakrana A."/>
            <person name="Tang H."/>
            <person name="Ray J."/>
            <person name="Groenendijk J."/>
            <person name="Arikit S."/>
            <person name="Mathioni S.M."/>
            <person name="Nakano M."/>
            <person name="Shan H."/>
            <person name="Telgmann-Rauber A."/>
            <person name="Kanno A."/>
            <person name="Yue Z."/>
            <person name="Chen H."/>
            <person name="Li W."/>
            <person name="Chen Y."/>
            <person name="Xu X."/>
            <person name="Zhang Y."/>
            <person name="Luo S."/>
            <person name="Chen H."/>
            <person name="Gao J."/>
            <person name="Mao Z."/>
            <person name="Pires J.C."/>
            <person name="Luo M."/>
            <person name="Kudrna D."/>
            <person name="Wing R.A."/>
            <person name="Meyers B.C."/>
            <person name="Yi K."/>
            <person name="Kong H."/>
            <person name="Lavrijsen P."/>
            <person name="Sunseri F."/>
            <person name="Falavigna A."/>
            <person name="Ye Y."/>
            <person name="Leebens-Mack J.H."/>
            <person name="Chen G."/>
        </authorList>
    </citation>
    <scope>NUCLEOTIDE SEQUENCE [LARGE SCALE GENOMIC DNA]</scope>
    <source>
        <strain evidence="2">cv. DH0086</strain>
    </source>
</reference>
<dbReference type="Gramene" id="ONK58446">
    <property type="protein sequence ID" value="ONK58446"/>
    <property type="gene ID" value="A4U43_C09F12860"/>
</dbReference>
<sequence>MERFVPNEIPGEVQSKNLCFLFESFVDRRNHYGHDGTHDPKVAYAFDGNVRLFLKESGQERIETIRSSDYRTLGALVLYLRRSSLLLPMIEIQDSFIFLQRLIVPHFRHYNLTNRECSIKVGSLKHDGGFHQEVLYRVNIIGVHSGFINEDAPVNEVGVVQNTFGSELAKTDAQYPNGDTRFPG</sequence>
<protein>
    <submittedName>
        <fullName evidence="1">Uncharacterized protein</fullName>
    </submittedName>
</protein>
<gene>
    <name evidence="1" type="ORF">A4U43_C09F12860</name>
</gene>
<accession>A0A5P1EC07</accession>
<evidence type="ECO:0000313" key="2">
    <source>
        <dbReference type="Proteomes" id="UP000243459"/>
    </source>
</evidence>
<organism evidence="1 2">
    <name type="scientific">Asparagus officinalis</name>
    <name type="common">Garden asparagus</name>
    <dbReference type="NCBI Taxonomy" id="4686"/>
    <lineage>
        <taxon>Eukaryota</taxon>
        <taxon>Viridiplantae</taxon>
        <taxon>Streptophyta</taxon>
        <taxon>Embryophyta</taxon>
        <taxon>Tracheophyta</taxon>
        <taxon>Spermatophyta</taxon>
        <taxon>Magnoliopsida</taxon>
        <taxon>Liliopsida</taxon>
        <taxon>Asparagales</taxon>
        <taxon>Asparagaceae</taxon>
        <taxon>Asparagoideae</taxon>
        <taxon>Asparagus</taxon>
    </lineage>
</organism>